<evidence type="ECO:0000313" key="1">
    <source>
        <dbReference type="EMBL" id="TRZ12003.1"/>
    </source>
</evidence>
<gene>
    <name evidence="1" type="ORF">HGM15179_015100</name>
</gene>
<dbReference type="OrthoDB" id="416454at2759"/>
<dbReference type="AlphaFoldDB" id="A0A8K1LFP6"/>
<dbReference type="PANTHER" id="PTHR33332">
    <property type="entry name" value="REVERSE TRANSCRIPTASE DOMAIN-CONTAINING PROTEIN"/>
    <property type="match status" value="1"/>
</dbReference>
<name>A0A8K1LFP6_9PASS</name>
<comment type="caution">
    <text evidence="1">The sequence shown here is derived from an EMBL/GenBank/DDBJ whole genome shotgun (WGS) entry which is preliminary data.</text>
</comment>
<protein>
    <recommendedName>
        <fullName evidence="3">Reverse transcriptase domain-containing protein</fullName>
    </recommendedName>
</protein>
<evidence type="ECO:0008006" key="3">
    <source>
        <dbReference type="Google" id="ProtNLM"/>
    </source>
</evidence>
<dbReference type="EMBL" id="SWJQ01000634">
    <property type="protein sequence ID" value="TRZ12003.1"/>
    <property type="molecule type" value="Genomic_DNA"/>
</dbReference>
<sequence>MTGGCPIKTFIHKKDLENYRPLSLTPGPRNIMKQIILRAVAWQMTHMLDEEKSVDVVYQDSKAFDTVSHRILLKKLAAHGLDRSHLEYCVQLWDPQVFQDDVQFCKLNLNPVAVHVHAVHMVALINYRPREVKR</sequence>
<proteinExistence type="predicted"/>
<dbReference type="Proteomes" id="UP000796761">
    <property type="component" value="Unassembled WGS sequence"/>
</dbReference>
<evidence type="ECO:0000313" key="2">
    <source>
        <dbReference type="Proteomes" id="UP000796761"/>
    </source>
</evidence>
<keyword evidence="2" id="KW-1185">Reference proteome</keyword>
<accession>A0A8K1LFP6</accession>
<reference evidence="1" key="1">
    <citation type="submission" date="2019-04" db="EMBL/GenBank/DDBJ databases">
        <title>Genome assembly of Zosterops borbonicus 15179.</title>
        <authorList>
            <person name="Leroy T."/>
            <person name="Anselmetti Y."/>
            <person name="Tilak M.-K."/>
            <person name="Nabholz B."/>
        </authorList>
    </citation>
    <scope>NUCLEOTIDE SEQUENCE</scope>
    <source>
        <strain evidence="1">HGM_15179</strain>
        <tissue evidence="1">Muscle</tissue>
    </source>
</reference>
<organism evidence="1 2">
    <name type="scientific">Zosterops borbonicus</name>
    <dbReference type="NCBI Taxonomy" id="364589"/>
    <lineage>
        <taxon>Eukaryota</taxon>
        <taxon>Metazoa</taxon>
        <taxon>Chordata</taxon>
        <taxon>Craniata</taxon>
        <taxon>Vertebrata</taxon>
        <taxon>Euteleostomi</taxon>
        <taxon>Archelosauria</taxon>
        <taxon>Archosauria</taxon>
        <taxon>Dinosauria</taxon>
        <taxon>Saurischia</taxon>
        <taxon>Theropoda</taxon>
        <taxon>Coelurosauria</taxon>
        <taxon>Aves</taxon>
        <taxon>Neognathae</taxon>
        <taxon>Neoaves</taxon>
        <taxon>Telluraves</taxon>
        <taxon>Australaves</taxon>
        <taxon>Passeriformes</taxon>
        <taxon>Sylvioidea</taxon>
        <taxon>Zosteropidae</taxon>
        <taxon>Zosterops</taxon>
    </lineage>
</organism>